<evidence type="ECO:0000259" key="5">
    <source>
        <dbReference type="PROSITE" id="PS50977"/>
    </source>
</evidence>
<reference evidence="6 7" key="1">
    <citation type="submission" date="2019-03" db="EMBL/GenBank/DDBJ databases">
        <title>Draft genome sequences of novel Actinobacteria.</title>
        <authorList>
            <person name="Sahin N."/>
            <person name="Ay H."/>
            <person name="Saygin H."/>
        </authorList>
    </citation>
    <scope>NUCLEOTIDE SEQUENCE [LARGE SCALE GENOMIC DNA]</scope>
    <source>
        <strain evidence="6 7">DSM 45941</strain>
    </source>
</reference>
<dbReference type="PANTHER" id="PTHR30055:SF148">
    <property type="entry name" value="TETR-FAMILY TRANSCRIPTIONAL REGULATOR"/>
    <property type="match status" value="1"/>
</dbReference>
<evidence type="ECO:0000256" key="1">
    <source>
        <dbReference type="ARBA" id="ARBA00023015"/>
    </source>
</evidence>
<feature type="domain" description="HTH tetR-type" evidence="5">
    <location>
        <begin position="16"/>
        <end position="77"/>
    </location>
</feature>
<dbReference type="Pfam" id="PF00440">
    <property type="entry name" value="TetR_N"/>
    <property type="match status" value="1"/>
</dbReference>
<dbReference type="InterPro" id="IPR001647">
    <property type="entry name" value="HTH_TetR"/>
</dbReference>
<dbReference type="PANTHER" id="PTHR30055">
    <property type="entry name" value="HTH-TYPE TRANSCRIPTIONAL REGULATOR RUTR"/>
    <property type="match status" value="1"/>
</dbReference>
<dbReference type="PROSITE" id="PS50977">
    <property type="entry name" value="HTH_TETR_2"/>
    <property type="match status" value="1"/>
</dbReference>
<dbReference type="SUPFAM" id="SSF46689">
    <property type="entry name" value="Homeodomain-like"/>
    <property type="match status" value="1"/>
</dbReference>
<dbReference type="Gene3D" id="1.10.10.60">
    <property type="entry name" value="Homeodomain-like"/>
    <property type="match status" value="1"/>
</dbReference>
<evidence type="ECO:0000313" key="7">
    <source>
        <dbReference type="Proteomes" id="UP000295578"/>
    </source>
</evidence>
<dbReference type="InterPro" id="IPR011075">
    <property type="entry name" value="TetR_C"/>
</dbReference>
<organism evidence="6 7">
    <name type="scientific">Actinomadura darangshiensis</name>
    <dbReference type="NCBI Taxonomy" id="705336"/>
    <lineage>
        <taxon>Bacteria</taxon>
        <taxon>Bacillati</taxon>
        <taxon>Actinomycetota</taxon>
        <taxon>Actinomycetes</taxon>
        <taxon>Streptosporangiales</taxon>
        <taxon>Thermomonosporaceae</taxon>
        <taxon>Actinomadura</taxon>
    </lineage>
</organism>
<dbReference type="InterPro" id="IPR036271">
    <property type="entry name" value="Tet_transcr_reg_TetR-rel_C_sf"/>
</dbReference>
<keyword evidence="2 4" id="KW-0238">DNA-binding</keyword>
<sequence length="207" mass="22312">METQPRDRRGGRQRDPAADSAIIDAVLDLVAAGATLTGLSLVAIAKQAGVSRNSVYRRWKTKDELYLDVLETINAPRSSPAGAGTRDDLAVLLRTLAERVADTRASAMLRALNAEAATFPRLHGRYFEEIVAPRREAMDSVLRRGVERGEIRPELDPGLISELLVSPLLARMASGATDRLDPERTARQIVDLVLDGAAAGAAPSPRP</sequence>
<dbReference type="EMBL" id="SMKY01000054">
    <property type="protein sequence ID" value="TDD83422.1"/>
    <property type="molecule type" value="Genomic_DNA"/>
</dbReference>
<dbReference type="Pfam" id="PF16859">
    <property type="entry name" value="TetR_C_11"/>
    <property type="match status" value="1"/>
</dbReference>
<evidence type="ECO:0000256" key="3">
    <source>
        <dbReference type="ARBA" id="ARBA00023163"/>
    </source>
</evidence>
<comment type="caution">
    <text evidence="6">The sequence shown here is derived from an EMBL/GenBank/DDBJ whole genome shotgun (WGS) entry which is preliminary data.</text>
</comment>
<dbReference type="GO" id="GO:0000976">
    <property type="term" value="F:transcription cis-regulatory region binding"/>
    <property type="evidence" value="ECO:0007669"/>
    <property type="project" value="TreeGrafter"/>
</dbReference>
<protein>
    <submittedName>
        <fullName evidence="6">TetR/AcrR family transcriptional regulator</fullName>
    </submittedName>
</protein>
<evidence type="ECO:0000313" key="6">
    <source>
        <dbReference type="EMBL" id="TDD83422.1"/>
    </source>
</evidence>
<dbReference type="Proteomes" id="UP000295578">
    <property type="component" value="Unassembled WGS sequence"/>
</dbReference>
<dbReference type="RefSeq" id="WP_132197952.1">
    <property type="nucleotide sequence ID" value="NZ_SMKY01000054.1"/>
</dbReference>
<dbReference type="AlphaFoldDB" id="A0A4R5BI74"/>
<dbReference type="InterPro" id="IPR050109">
    <property type="entry name" value="HTH-type_TetR-like_transc_reg"/>
</dbReference>
<dbReference type="SUPFAM" id="SSF48498">
    <property type="entry name" value="Tetracyclin repressor-like, C-terminal domain"/>
    <property type="match status" value="1"/>
</dbReference>
<evidence type="ECO:0000256" key="2">
    <source>
        <dbReference type="ARBA" id="ARBA00023125"/>
    </source>
</evidence>
<dbReference type="Gene3D" id="1.10.357.10">
    <property type="entry name" value="Tetracycline Repressor, domain 2"/>
    <property type="match status" value="1"/>
</dbReference>
<keyword evidence="7" id="KW-1185">Reference proteome</keyword>
<dbReference type="OrthoDB" id="9796019at2"/>
<keyword evidence="1" id="KW-0805">Transcription regulation</keyword>
<feature type="DNA-binding region" description="H-T-H motif" evidence="4">
    <location>
        <begin position="40"/>
        <end position="59"/>
    </location>
</feature>
<accession>A0A4R5BI74</accession>
<evidence type="ECO:0000256" key="4">
    <source>
        <dbReference type="PROSITE-ProRule" id="PRU00335"/>
    </source>
</evidence>
<dbReference type="GO" id="GO:0003700">
    <property type="term" value="F:DNA-binding transcription factor activity"/>
    <property type="evidence" value="ECO:0007669"/>
    <property type="project" value="TreeGrafter"/>
</dbReference>
<dbReference type="InterPro" id="IPR009057">
    <property type="entry name" value="Homeodomain-like_sf"/>
</dbReference>
<keyword evidence="3" id="KW-0804">Transcription</keyword>
<gene>
    <name evidence="6" type="ORF">E1293_14745</name>
</gene>
<name>A0A4R5BI74_9ACTN</name>
<proteinExistence type="predicted"/>